<dbReference type="EMBL" id="CADIKL010000003">
    <property type="protein sequence ID" value="CAB3779189.1"/>
    <property type="molecule type" value="Genomic_DNA"/>
</dbReference>
<protein>
    <submittedName>
        <fullName evidence="1">Uncharacterized protein</fullName>
    </submittedName>
</protein>
<reference evidence="1 2" key="1">
    <citation type="submission" date="2020-04" db="EMBL/GenBank/DDBJ databases">
        <authorList>
            <person name="De Canck E."/>
        </authorList>
    </citation>
    <scope>NUCLEOTIDE SEQUENCE [LARGE SCALE GENOMIC DNA]</scope>
    <source>
        <strain evidence="1 2">LMG 28688</strain>
    </source>
</reference>
<sequence length="70" mass="8040">MESHLRGQYFEQNREIPEPQAASRWFTYAQENGIEVSRAISLWEDAATPEGERSRETIASSGIRIVPPEY</sequence>
<evidence type="ECO:0000313" key="2">
    <source>
        <dbReference type="Proteomes" id="UP000494119"/>
    </source>
</evidence>
<gene>
    <name evidence="1" type="ORF">LMG28688_00757</name>
</gene>
<evidence type="ECO:0000313" key="1">
    <source>
        <dbReference type="EMBL" id="CAB3779189.1"/>
    </source>
</evidence>
<organism evidence="1 2">
    <name type="scientific">Paraburkholderia caffeinitolerans</name>
    <dbReference type="NCBI Taxonomy" id="1723730"/>
    <lineage>
        <taxon>Bacteria</taxon>
        <taxon>Pseudomonadati</taxon>
        <taxon>Pseudomonadota</taxon>
        <taxon>Betaproteobacteria</taxon>
        <taxon>Burkholderiales</taxon>
        <taxon>Burkholderiaceae</taxon>
        <taxon>Paraburkholderia</taxon>
    </lineage>
</organism>
<keyword evidence="2" id="KW-1185">Reference proteome</keyword>
<accession>A0A6J5FGD6</accession>
<dbReference type="RefSeq" id="WP_129562184.1">
    <property type="nucleotide sequence ID" value="NZ_CADIKL010000003.1"/>
</dbReference>
<proteinExistence type="predicted"/>
<dbReference type="AlphaFoldDB" id="A0A6J5FGD6"/>
<name>A0A6J5FGD6_9BURK</name>
<dbReference type="Proteomes" id="UP000494119">
    <property type="component" value="Unassembled WGS sequence"/>
</dbReference>